<feature type="compositionally biased region" description="Low complexity" evidence="1">
    <location>
        <begin position="84"/>
        <end position="130"/>
    </location>
</feature>
<protein>
    <submittedName>
        <fullName evidence="2">Uncharacterized protein</fullName>
    </submittedName>
</protein>
<keyword evidence="3" id="KW-1185">Reference proteome</keyword>
<reference evidence="2 3" key="1">
    <citation type="submission" date="2023-01" db="EMBL/GenBank/DDBJ databases">
        <authorList>
            <person name="Kreplak J."/>
        </authorList>
    </citation>
    <scope>NUCLEOTIDE SEQUENCE [LARGE SCALE GENOMIC DNA]</scope>
</reference>
<evidence type="ECO:0000313" key="3">
    <source>
        <dbReference type="Proteomes" id="UP001157006"/>
    </source>
</evidence>
<sequence>MMKQFCRDAKDPFLQTLRKIDDKSLITEVRKYLQHKSSPSVSIPPLHLTHCVCLPSPSPQDLAESASVEPTQASPMHSYPNCVTQSQGASTSTTMSTSSRSSSEFESSQSNVPNSSHTGSKSDSGQSSSL</sequence>
<dbReference type="Proteomes" id="UP001157006">
    <property type="component" value="Chromosome 2"/>
</dbReference>
<evidence type="ECO:0000256" key="1">
    <source>
        <dbReference type="SAM" id="MobiDB-lite"/>
    </source>
</evidence>
<organism evidence="2 3">
    <name type="scientific">Vicia faba</name>
    <name type="common">Broad bean</name>
    <name type="synonym">Faba vulgaris</name>
    <dbReference type="NCBI Taxonomy" id="3906"/>
    <lineage>
        <taxon>Eukaryota</taxon>
        <taxon>Viridiplantae</taxon>
        <taxon>Streptophyta</taxon>
        <taxon>Embryophyta</taxon>
        <taxon>Tracheophyta</taxon>
        <taxon>Spermatophyta</taxon>
        <taxon>Magnoliopsida</taxon>
        <taxon>eudicotyledons</taxon>
        <taxon>Gunneridae</taxon>
        <taxon>Pentapetalae</taxon>
        <taxon>rosids</taxon>
        <taxon>fabids</taxon>
        <taxon>Fabales</taxon>
        <taxon>Fabaceae</taxon>
        <taxon>Papilionoideae</taxon>
        <taxon>50 kb inversion clade</taxon>
        <taxon>NPAAA clade</taxon>
        <taxon>Hologalegina</taxon>
        <taxon>IRL clade</taxon>
        <taxon>Fabeae</taxon>
        <taxon>Vicia</taxon>
    </lineage>
</organism>
<gene>
    <name evidence="2" type="ORF">VFH_II242600</name>
</gene>
<feature type="region of interest" description="Disordered" evidence="1">
    <location>
        <begin position="59"/>
        <end position="130"/>
    </location>
</feature>
<accession>A0AAV0ZY30</accession>
<dbReference type="AlphaFoldDB" id="A0AAV0ZY30"/>
<proteinExistence type="predicted"/>
<evidence type="ECO:0000313" key="2">
    <source>
        <dbReference type="EMBL" id="CAI8600827.1"/>
    </source>
</evidence>
<dbReference type="EMBL" id="OX451737">
    <property type="protein sequence ID" value="CAI8600827.1"/>
    <property type="molecule type" value="Genomic_DNA"/>
</dbReference>
<name>A0AAV0ZY30_VICFA</name>